<keyword evidence="7" id="KW-1185">Reference proteome</keyword>
<evidence type="ECO:0000259" key="5">
    <source>
        <dbReference type="PROSITE" id="PS51935"/>
    </source>
</evidence>
<dbReference type="AlphaFoldDB" id="A0A2S9IZR1"/>
<sequence>MTIASSVLREADGWIGTPYRHGGSSKGVGCDCLGLVRGIWRALYGEEPEQPGAYAPDWAEAGGGDRLIDAARRHMAEKSVGTMQPGDLLVFRWRPSVAAKHLGIFAPENRFIHAYEGHRVMASVLVPQWRRRIAGVFAFPAPARCDAPPSALLSIYRRAGISPSKGEIG</sequence>
<dbReference type="GO" id="GO:0006508">
    <property type="term" value="P:proteolysis"/>
    <property type="evidence" value="ECO:0007669"/>
    <property type="project" value="UniProtKB-KW"/>
</dbReference>
<name>A0A2S9IZR1_9HYPH</name>
<dbReference type="Pfam" id="PF00877">
    <property type="entry name" value="NLPC_P60"/>
    <property type="match status" value="1"/>
</dbReference>
<dbReference type="PROSITE" id="PS51935">
    <property type="entry name" value="NLPC_P60"/>
    <property type="match status" value="1"/>
</dbReference>
<dbReference type="EMBL" id="PVBR01000001">
    <property type="protein sequence ID" value="PRD45994.1"/>
    <property type="molecule type" value="Genomic_DNA"/>
</dbReference>
<dbReference type="PANTHER" id="PTHR47053">
    <property type="entry name" value="MUREIN DD-ENDOPEPTIDASE MEPH-RELATED"/>
    <property type="match status" value="1"/>
</dbReference>
<dbReference type="InterPro" id="IPR011929">
    <property type="entry name" value="Phage_pept_NlpC/P60"/>
</dbReference>
<keyword evidence="4" id="KW-0788">Thiol protease</keyword>
<dbReference type="Proteomes" id="UP000239434">
    <property type="component" value="Unassembled WGS sequence"/>
</dbReference>
<dbReference type="GO" id="GO:0008234">
    <property type="term" value="F:cysteine-type peptidase activity"/>
    <property type="evidence" value="ECO:0007669"/>
    <property type="project" value="UniProtKB-KW"/>
</dbReference>
<evidence type="ECO:0000313" key="6">
    <source>
        <dbReference type="EMBL" id="PRD45994.1"/>
    </source>
</evidence>
<reference evidence="6 7" key="1">
    <citation type="submission" date="2018-02" db="EMBL/GenBank/DDBJ databases">
        <title>The draft genome of Phyllobacterium sp. 1N-3.</title>
        <authorList>
            <person name="Liu L."/>
            <person name="Li L."/>
            <person name="Zhang X."/>
            <person name="Wang T."/>
            <person name="Liang L."/>
        </authorList>
    </citation>
    <scope>NUCLEOTIDE SEQUENCE [LARGE SCALE GENOMIC DNA]</scope>
    <source>
        <strain evidence="6 7">1N-3</strain>
    </source>
</reference>
<evidence type="ECO:0000256" key="4">
    <source>
        <dbReference type="ARBA" id="ARBA00022807"/>
    </source>
</evidence>
<comment type="similarity">
    <text evidence="1">Belongs to the peptidase C40 family.</text>
</comment>
<gene>
    <name evidence="6" type="ORF">C5748_01250</name>
</gene>
<organism evidence="6 7">
    <name type="scientific">Phyllobacterium phragmitis</name>
    <dbReference type="NCBI Taxonomy" id="2670329"/>
    <lineage>
        <taxon>Bacteria</taxon>
        <taxon>Pseudomonadati</taxon>
        <taxon>Pseudomonadota</taxon>
        <taxon>Alphaproteobacteria</taxon>
        <taxon>Hyphomicrobiales</taxon>
        <taxon>Phyllobacteriaceae</taxon>
        <taxon>Phyllobacterium</taxon>
    </lineage>
</organism>
<keyword evidence="2" id="KW-0645">Protease</keyword>
<dbReference type="PANTHER" id="PTHR47053:SF1">
    <property type="entry name" value="MUREIN DD-ENDOPEPTIDASE MEPH-RELATED"/>
    <property type="match status" value="1"/>
</dbReference>
<dbReference type="NCBIfam" id="TIGR02219">
    <property type="entry name" value="phage_NlpC_fam"/>
    <property type="match status" value="1"/>
</dbReference>
<evidence type="ECO:0000256" key="1">
    <source>
        <dbReference type="ARBA" id="ARBA00007074"/>
    </source>
</evidence>
<protein>
    <submittedName>
        <fullName evidence="6">Peptidase P60</fullName>
    </submittedName>
</protein>
<dbReference type="InterPro" id="IPR038765">
    <property type="entry name" value="Papain-like_cys_pep_sf"/>
</dbReference>
<evidence type="ECO:0000256" key="2">
    <source>
        <dbReference type="ARBA" id="ARBA00022670"/>
    </source>
</evidence>
<evidence type="ECO:0000313" key="7">
    <source>
        <dbReference type="Proteomes" id="UP000239434"/>
    </source>
</evidence>
<feature type="domain" description="NlpC/P60" evidence="5">
    <location>
        <begin position="1"/>
        <end position="140"/>
    </location>
</feature>
<keyword evidence="3" id="KW-0378">Hydrolase</keyword>
<dbReference type="InterPro" id="IPR051202">
    <property type="entry name" value="Peptidase_C40"/>
</dbReference>
<dbReference type="InterPro" id="IPR000064">
    <property type="entry name" value="NLP_P60_dom"/>
</dbReference>
<dbReference type="SUPFAM" id="SSF54001">
    <property type="entry name" value="Cysteine proteinases"/>
    <property type="match status" value="1"/>
</dbReference>
<proteinExistence type="inferred from homology"/>
<accession>A0A2S9IZR1</accession>
<comment type="caution">
    <text evidence="6">The sequence shown here is derived from an EMBL/GenBank/DDBJ whole genome shotgun (WGS) entry which is preliminary data.</text>
</comment>
<dbReference type="Gene3D" id="3.90.1720.10">
    <property type="entry name" value="endopeptidase domain like (from Nostoc punctiforme)"/>
    <property type="match status" value="1"/>
</dbReference>
<evidence type="ECO:0000256" key="3">
    <source>
        <dbReference type="ARBA" id="ARBA00022801"/>
    </source>
</evidence>